<dbReference type="FunFam" id="3.40.50.12160:FF:000003">
    <property type="entry name" value="CDK5 regulatory subunit-associated protein 1"/>
    <property type="match status" value="1"/>
</dbReference>
<dbReference type="InterPro" id="IPR013848">
    <property type="entry name" value="Methylthiotransferase_N"/>
</dbReference>
<evidence type="ECO:0000256" key="11">
    <source>
        <dbReference type="ARBA" id="ARBA00080698"/>
    </source>
</evidence>
<evidence type="ECO:0000256" key="7">
    <source>
        <dbReference type="ARBA" id="ARBA00023004"/>
    </source>
</evidence>
<dbReference type="PANTHER" id="PTHR43020">
    <property type="entry name" value="CDK5 REGULATORY SUBUNIT-ASSOCIATED PROTEIN 1"/>
    <property type="match status" value="1"/>
</dbReference>
<dbReference type="InterPro" id="IPR006638">
    <property type="entry name" value="Elp3/MiaA/NifB-like_rSAM"/>
</dbReference>
<keyword evidence="3 13" id="KW-0963">Cytoplasm</keyword>
<dbReference type="EC" id="2.8.4.3" evidence="9 13"/>
<evidence type="ECO:0000256" key="4">
    <source>
        <dbReference type="ARBA" id="ARBA00022679"/>
    </source>
</evidence>
<feature type="binding site" evidence="13">
    <location>
        <position position="158"/>
    </location>
    <ligand>
        <name>[4Fe-4S] cluster</name>
        <dbReference type="ChEBI" id="CHEBI:49883"/>
        <label>2</label>
        <note>4Fe-4S-S-AdoMet</note>
    </ligand>
</feature>
<proteinExistence type="inferred from homology"/>
<dbReference type="InterPro" id="IPR038135">
    <property type="entry name" value="Methylthiotransferase_N_sf"/>
</dbReference>
<dbReference type="PROSITE" id="PS50926">
    <property type="entry name" value="TRAM"/>
    <property type="match status" value="1"/>
</dbReference>
<feature type="domain" description="MTTase N-terminal" evidence="15">
    <location>
        <begin position="1"/>
        <end position="116"/>
    </location>
</feature>
<feature type="binding site" evidence="13">
    <location>
        <position position="10"/>
    </location>
    <ligand>
        <name>[4Fe-4S] cluster</name>
        <dbReference type="ChEBI" id="CHEBI:49883"/>
        <label>1</label>
    </ligand>
</feature>
<comment type="similarity">
    <text evidence="13">Belongs to the methylthiotransferase family. MiaB subfamily.</text>
</comment>
<keyword evidence="4 13" id="KW-0808">Transferase</keyword>
<evidence type="ECO:0000259" key="16">
    <source>
        <dbReference type="PROSITE" id="PS51918"/>
    </source>
</evidence>
<evidence type="ECO:0000259" key="14">
    <source>
        <dbReference type="PROSITE" id="PS50926"/>
    </source>
</evidence>
<feature type="binding site" evidence="13">
    <location>
        <position position="154"/>
    </location>
    <ligand>
        <name>[4Fe-4S] cluster</name>
        <dbReference type="ChEBI" id="CHEBI:49883"/>
        <label>2</label>
        <note>4Fe-4S-S-AdoMet</note>
    </ligand>
</feature>
<comment type="catalytic activity">
    <reaction evidence="13">
        <text>N(6)-dimethylallyladenosine(37) in tRNA + (sulfur carrier)-SH + AH2 + 2 S-adenosyl-L-methionine = 2-methylsulfanyl-N(6)-dimethylallyladenosine(37) in tRNA + (sulfur carrier)-H + 5'-deoxyadenosine + L-methionine + A + S-adenosyl-L-homocysteine + 2 H(+)</text>
        <dbReference type="Rhea" id="RHEA:37067"/>
        <dbReference type="Rhea" id="RHEA-COMP:10375"/>
        <dbReference type="Rhea" id="RHEA-COMP:10376"/>
        <dbReference type="Rhea" id="RHEA-COMP:14737"/>
        <dbReference type="Rhea" id="RHEA-COMP:14739"/>
        <dbReference type="ChEBI" id="CHEBI:13193"/>
        <dbReference type="ChEBI" id="CHEBI:15378"/>
        <dbReference type="ChEBI" id="CHEBI:17319"/>
        <dbReference type="ChEBI" id="CHEBI:17499"/>
        <dbReference type="ChEBI" id="CHEBI:29917"/>
        <dbReference type="ChEBI" id="CHEBI:57844"/>
        <dbReference type="ChEBI" id="CHEBI:57856"/>
        <dbReference type="ChEBI" id="CHEBI:59789"/>
        <dbReference type="ChEBI" id="CHEBI:64428"/>
        <dbReference type="ChEBI" id="CHEBI:74415"/>
        <dbReference type="ChEBI" id="CHEBI:74417"/>
        <dbReference type="EC" id="2.8.4.3"/>
    </reaction>
</comment>
<evidence type="ECO:0000256" key="2">
    <source>
        <dbReference type="ARBA" id="ARBA00022485"/>
    </source>
</evidence>
<comment type="subcellular location">
    <subcellularLocation>
        <location evidence="13">Cytoplasm</location>
    </subcellularLocation>
</comment>
<evidence type="ECO:0000256" key="1">
    <source>
        <dbReference type="ARBA" id="ARBA00003234"/>
    </source>
</evidence>
<dbReference type="PROSITE" id="PS51449">
    <property type="entry name" value="MTTASE_N"/>
    <property type="match status" value="1"/>
</dbReference>
<dbReference type="EMBL" id="JADKCH010000033">
    <property type="protein sequence ID" value="MBK8574015.1"/>
    <property type="molecule type" value="Genomic_DNA"/>
</dbReference>
<accession>A0A936F5A9</accession>
<evidence type="ECO:0000313" key="17">
    <source>
        <dbReference type="EMBL" id="MBK8574015.1"/>
    </source>
</evidence>
<dbReference type="Pfam" id="PF00919">
    <property type="entry name" value="UPF0004"/>
    <property type="match status" value="1"/>
</dbReference>
<gene>
    <name evidence="13 17" type="primary">miaB</name>
    <name evidence="17" type="ORF">IPN91_15660</name>
</gene>
<evidence type="ECO:0000256" key="13">
    <source>
        <dbReference type="HAMAP-Rule" id="MF_01864"/>
    </source>
</evidence>
<dbReference type="Gene3D" id="3.40.50.12160">
    <property type="entry name" value="Methylthiotransferase, N-terminal domain"/>
    <property type="match status" value="1"/>
</dbReference>
<dbReference type="SFLD" id="SFLDG01082">
    <property type="entry name" value="B12-binding_domain_containing"/>
    <property type="match status" value="1"/>
</dbReference>
<keyword evidence="5 13" id="KW-0949">S-adenosyl-L-methionine</keyword>
<keyword evidence="13" id="KW-0819">tRNA processing</keyword>
<dbReference type="FunFam" id="3.80.30.20:FF:000001">
    <property type="entry name" value="tRNA-2-methylthio-N(6)-dimethylallyladenosine synthase 2"/>
    <property type="match status" value="1"/>
</dbReference>
<dbReference type="NCBIfam" id="TIGR00089">
    <property type="entry name" value="MiaB/RimO family radical SAM methylthiotransferase"/>
    <property type="match status" value="1"/>
</dbReference>
<dbReference type="Proteomes" id="UP000709959">
    <property type="component" value="Unassembled WGS sequence"/>
</dbReference>
<name>A0A936F5A9_9BACT</name>
<feature type="binding site" evidence="13">
    <location>
        <position position="79"/>
    </location>
    <ligand>
        <name>[4Fe-4S] cluster</name>
        <dbReference type="ChEBI" id="CHEBI:49883"/>
        <label>1</label>
    </ligand>
</feature>
<comment type="subunit">
    <text evidence="13">Monomer.</text>
</comment>
<evidence type="ECO:0000259" key="15">
    <source>
        <dbReference type="PROSITE" id="PS51449"/>
    </source>
</evidence>
<protein>
    <recommendedName>
        <fullName evidence="10 13">tRNA-2-methylthio-N(6)-dimethylallyladenosine synthase</fullName>
        <ecNumber evidence="9 13">2.8.4.3</ecNumber>
    </recommendedName>
    <alternativeName>
        <fullName evidence="12 13">(Dimethylallyl)adenosine tRNA methylthiotransferase MiaB</fullName>
    </alternativeName>
    <alternativeName>
        <fullName evidence="11 13">tRNA-i(6)A37 methylthiotransferase</fullName>
    </alternativeName>
</protein>
<evidence type="ECO:0000256" key="9">
    <source>
        <dbReference type="ARBA" id="ARBA00033765"/>
    </source>
</evidence>
<dbReference type="InterPro" id="IPR020612">
    <property type="entry name" value="Methylthiotransferase_CS"/>
</dbReference>
<feature type="binding site" evidence="13">
    <location>
        <position position="161"/>
    </location>
    <ligand>
        <name>[4Fe-4S] cluster</name>
        <dbReference type="ChEBI" id="CHEBI:49883"/>
        <label>2</label>
        <note>4Fe-4S-S-AdoMet</note>
    </ligand>
</feature>
<dbReference type="GO" id="GO:0051539">
    <property type="term" value="F:4 iron, 4 sulfur cluster binding"/>
    <property type="evidence" value="ECO:0007669"/>
    <property type="project" value="UniProtKB-UniRule"/>
</dbReference>
<feature type="binding site" evidence="13">
    <location>
        <position position="46"/>
    </location>
    <ligand>
        <name>[4Fe-4S] cluster</name>
        <dbReference type="ChEBI" id="CHEBI:49883"/>
        <label>1</label>
    </ligand>
</feature>
<dbReference type="AlphaFoldDB" id="A0A936F5A9"/>
<dbReference type="GO" id="GO:0046872">
    <property type="term" value="F:metal ion binding"/>
    <property type="evidence" value="ECO:0007669"/>
    <property type="project" value="UniProtKB-KW"/>
</dbReference>
<feature type="domain" description="TRAM" evidence="14">
    <location>
        <begin position="369"/>
        <end position="434"/>
    </location>
</feature>
<dbReference type="PROSITE" id="PS01278">
    <property type="entry name" value="MTTASE_RADICAL"/>
    <property type="match status" value="1"/>
</dbReference>
<dbReference type="InterPro" id="IPR023404">
    <property type="entry name" value="rSAM_horseshoe"/>
</dbReference>
<dbReference type="InterPro" id="IPR005839">
    <property type="entry name" value="Methylthiotransferase"/>
</dbReference>
<evidence type="ECO:0000256" key="6">
    <source>
        <dbReference type="ARBA" id="ARBA00022723"/>
    </source>
</evidence>
<dbReference type="GO" id="GO:0035597">
    <property type="term" value="F:tRNA-2-methylthio-N(6)-dimethylallyladenosine(37) synthase activity"/>
    <property type="evidence" value="ECO:0007669"/>
    <property type="project" value="UniProtKB-EC"/>
</dbReference>
<dbReference type="Pfam" id="PF04055">
    <property type="entry name" value="Radical_SAM"/>
    <property type="match status" value="1"/>
</dbReference>
<dbReference type="InterPro" id="IPR058240">
    <property type="entry name" value="rSAM_sf"/>
</dbReference>
<feature type="domain" description="Radical SAM core" evidence="16">
    <location>
        <begin position="140"/>
        <end position="366"/>
    </location>
</feature>
<evidence type="ECO:0000256" key="5">
    <source>
        <dbReference type="ARBA" id="ARBA00022691"/>
    </source>
</evidence>
<keyword evidence="7 13" id="KW-0408">Iron</keyword>
<dbReference type="SFLD" id="SFLDG01061">
    <property type="entry name" value="methylthiotransferase"/>
    <property type="match status" value="1"/>
</dbReference>
<keyword evidence="6 13" id="KW-0479">Metal-binding</keyword>
<dbReference type="PROSITE" id="PS51918">
    <property type="entry name" value="RADICAL_SAM"/>
    <property type="match status" value="1"/>
</dbReference>
<evidence type="ECO:0000256" key="3">
    <source>
        <dbReference type="ARBA" id="ARBA00022490"/>
    </source>
</evidence>
<dbReference type="SMART" id="SM00729">
    <property type="entry name" value="Elp3"/>
    <property type="match status" value="1"/>
</dbReference>
<dbReference type="InterPro" id="IPR006463">
    <property type="entry name" value="MiaB_methiolase"/>
</dbReference>
<dbReference type="Gene3D" id="3.80.30.20">
    <property type="entry name" value="tm_1862 like domain"/>
    <property type="match status" value="1"/>
</dbReference>
<sequence>MKFHIQTWGCQMNDHDGEKLSGLLSADGFEEVGTAEEAELVLLNTCSIREKAVHKVYSELGRLREEKQRRPLLVGVTGCLAQQEQAALFKRAPHIDFVLGTMALKQLPRLVAEAQAGKARVMDTGEYPDNHLFPPSVTRRRDTAKALVTITEGCNHACTYCIVPTTRGAERHRPYSDVLAEVRGLVARGYREVELLGQNVNSYAGGCTFADLLGRVSEVDGLEWIRFTTSHPMNFTKDLAKVLVANPKVAPFLHLPLQSGSDRVLKRMLREYTVAEYLERLGYLGEGRDRIALSTDFIVGFPGETEEDFEATMQVLDDVAFDGSFSFIYSPRPGTPSLRLKDDLPQGVKSARLTRLQRRQTELTRASNARFLGREIPVRVETHGPNEHGWWLARSGEWKTIHLQAGPGRVLPFGELVQARVTQAGPHFLGAELV</sequence>
<comment type="function">
    <text evidence="1 13">Catalyzes the methylthiolation of N6-(dimethylallyl)adenosine (i(6)A), leading to the formation of 2-methylthio-N6-(dimethylallyl)adenosine (ms(2)i(6)A) at position 37 in tRNAs that read codons beginning with uridine.</text>
</comment>
<dbReference type="NCBIfam" id="TIGR01574">
    <property type="entry name" value="miaB-methiolase"/>
    <property type="match status" value="1"/>
</dbReference>
<dbReference type="InterPro" id="IPR007197">
    <property type="entry name" value="rSAM"/>
</dbReference>
<keyword evidence="8 13" id="KW-0411">Iron-sulfur</keyword>
<keyword evidence="2 13" id="KW-0004">4Fe-4S</keyword>
<evidence type="ECO:0000313" key="18">
    <source>
        <dbReference type="Proteomes" id="UP000709959"/>
    </source>
</evidence>
<evidence type="ECO:0000256" key="8">
    <source>
        <dbReference type="ARBA" id="ARBA00023014"/>
    </source>
</evidence>
<evidence type="ECO:0000256" key="10">
    <source>
        <dbReference type="ARBA" id="ARBA00068570"/>
    </source>
</evidence>
<dbReference type="SUPFAM" id="SSF102114">
    <property type="entry name" value="Radical SAM enzymes"/>
    <property type="match status" value="1"/>
</dbReference>
<dbReference type="PANTHER" id="PTHR43020:SF2">
    <property type="entry name" value="MITOCHONDRIAL TRNA METHYLTHIOTRANSFERASE CDK5RAP1"/>
    <property type="match status" value="1"/>
</dbReference>
<dbReference type="HAMAP" id="MF_01864">
    <property type="entry name" value="tRNA_metthiotr_MiaB"/>
    <property type="match status" value="1"/>
</dbReference>
<dbReference type="GO" id="GO:0005829">
    <property type="term" value="C:cytosol"/>
    <property type="evidence" value="ECO:0007669"/>
    <property type="project" value="TreeGrafter"/>
</dbReference>
<reference evidence="17 18" key="1">
    <citation type="submission" date="2020-10" db="EMBL/GenBank/DDBJ databases">
        <title>Connecting structure to function with the recovery of over 1000 high-quality activated sludge metagenome-assembled genomes encoding full-length rRNA genes using long-read sequencing.</title>
        <authorList>
            <person name="Singleton C.M."/>
            <person name="Petriglieri F."/>
            <person name="Kristensen J.M."/>
            <person name="Kirkegaard R.H."/>
            <person name="Michaelsen T.Y."/>
            <person name="Andersen M.H."/>
            <person name="Karst S.M."/>
            <person name="Dueholm M.S."/>
            <person name="Nielsen P.H."/>
            <person name="Albertsen M."/>
        </authorList>
    </citation>
    <scope>NUCLEOTIDE SEQUENCE [LARGE SCALE GENOMIC DNA]</scope>
    <source>
        <strain evidence="17">OdNE_18-Q3-R46-58_MAXAC.008</strain>
    </source>
</reference>
<organism evidence="17 18">
    <name type="scientific">Candidatus Geothrix odensensis</name>
    <dbReference type="NCBI Taxonomy" id="2954440"/>
    <lineage>
        <taxon>Bacteria</taxon>
        <taxon>Pseudomonadati</taxon>
        <taxon>Acidobacteriota</taxon>
        <taxon>Holophagae</taxon>
        <taxon>Holophagales</taxon>
        <taxon>Holophagaceae</taxon>
        <taxon>Geothrix</taxon>
    </lineage>
</organism>
<comment type="caution">
    <text evidence="17">The sequence shown here is derived from an EMBL/GenBank/DDBJ whole genome shotgun (WGS) entry which is preliminary data.</text>
</comment>
<dbReference type="InterPro" id="IPR002792">
    <property type="entry name" value="TRAM_dom"/>
</dbReference>
<dbReference type="SFLD" id="SFLDS00029">
    <property type="entry name" value="Radical_SAM"/>
    <property type="match status" value="1"/>
</dbReference>
<dbReference type="CDD" id="cd01335">
    <property type="entry name" value="Radical_SAM"/>
    <property type="match status" value="1"/>
</dbReference>
<evidence type="ECO:0000256" key="12">
    <source>
        <dbReference type="ARBA" id="ARBA00081141"/>
    </source>
</evidence>
<comment type="cofactor">
    <cofactor evidence="13">
        <name>[4Fe-4S] cluster</name>
        <dbReference type="ChEBI" id="CHEBI:49883"/>
    </cofactor>
    <text evidence="13">Binds 2 [4Fe-4S] clusters. One cluster is coordinated with 3 cysteines and an exchangeable S-adenosyl-L-methionine.</text>
</comment>
<dbReference type="SFLD" id="SFLDF00273">
    <property type="entry name" value="(dimethylallyl)adenosine_tRNA"/>
    <property type="match status" value="1"/>
</dbReference>